<protein>
    <submittedName>
        <fullName evidence="2">Uncharacterized protein</fullName>
    </submittedName>
</protein>
<dbReference type="EMBL" id="BIFR01000001">
    <property type="protein sequence ID" value="GCE11181.1"/>
    <property type="molecule type" value="Genomic_DNA"/>
</dbReference>
<proteinExistence type="predicted"/>
<dbReference type="RefSeq" id="WP_126578871.1">
    <property type="nucleotide sequence ID" value="NZ_BIFR01000001.1"/>
</dbReference>
<keyword evidence="3" id="KW-1185">Reference proteome</keyword>
<keyword evidence="1" id="KW-0472">Membrane</keyword>
<accession>A0A401ZW98</accession>
<organism evidence="2 3">
    <name type="scientific">Tengunoibacter tsumagoiensis</name>
    <dbReference type="NCBI Taxonomy" id="2014871"/>
    <lineage>
        <taxon>Bacteria</taxon>
        <taxon>Bacillati</taxon>
        <taxon>Chloroflexota</taxon>
        <taxon>Ktedonobacteria</taxon>
        <taxon>Ktedonobacterales</taxon>
        <taxon>Dictyobacteraceae</taxon>
        <taxon>Tengunoibacter</taxon>
    </lineage>
</organism>
<evidence type="ECO:0000313" key="3">
    <source>
        <dbReference type="Proteomes" id="UP000287352"/>
    </source>
</evidence>
<evidence type="ECO:0000313" key="2">
    <source>
        <dbReference type="EMBL" id="GCE11181.1"/>
    </source>
</evidence>
<keyword evidence="1" id="KW-1133">Transmembrane helix</keyword>
<dbReference type="Proteomes" id="UP000287352">
    <property type="component" value="Unassembled WGS sequence"/>
</dbReference>
<comment type="caution">
    <text evidence="2">The sequence shown here is derived from an EMBL/GenBank/DDBJ whole genome shotgun (WGS) entry which is preliminary data.</text>
</comment>
<dbReference type="AlphaFoldDB" id="A0A401ZW98"/>
<reference evidence="3" key="1">
    <citation type="submission" date="2018-12" db="EMBL/GenBank/DDBJ databases">
        <title>Tengunoibacter tsumagoiensis gen. nov., sp. nov., Dictyobacter kobayashii sp. nov., D. alpinus sp. nov., and D. joshuensis sp. nov. and description of Dictyobacteraceae fam. nov. within the order Ktedonobacterales isolated from Tengu-no-mugimeshi.</title>
        <authorList>
            <person name="Wang C.M."/>
            <person name="Zheng Y."/>
            <person name="Sakai Y."/>
            <person name="Toyoda A."/>
            <person name="Minakuchi Y."/>
            <person name="Abe K."/>
            <person name="Yokota A."/>
            <person name="Yabe S."/>
        </authorList>
    </citation>
    <scope>NUCLEOTIDE SEQUENCE [LARGE SCALE GENOMIC DNA]</scope>
    <source>
        <strain evidence="3">Uno3</strain>
    </source>
</reference>
<sequence length="182" mass="20136">MLLSGGLIVVGILALLGAFFVLRTGKKSQTSPSAQVENLSTQTLITQQPARPPEEVPQLEFARPLHEDVPQLEFAGADHASAVTEATHQDQEQETFLEQIPQTSPVISDDYANHQNLTYVADEQVHELVEQLYHLKQQANEIEGRLQRVSHLIELIEASDMTQALPVVLRTPHPSNEIGAIH</sequence>
<feature type="transmembrane region" description="Helical" evidence="1">
    <location>
        <begin position="6"/>
        <end position="22"/>
    </location>
</feature>
<keyword evidence="1" id="KW-0812">Transmembrane</keyword>
<evidence type="ECO:0000256" key="1">
    <source>
        <dbReference type="SAM" id="Phobius"/>
    </source>
</evidence>
<gene>
    <name evidence="2" type="ORF">KTT_10400</name>
</gene>
<name>A0A401ZW98_9CHLR</name>